<dbReference type="EMBL" id="FPIY01000004">
    <property type="protein sequence ID" value="SFW60311.1"/>
    <property type="molecule type" value="Genomic_DNA"/>
</dbReference>
<protein>
    <submittedName>
        <fullName evidence="1">Uncharacterized protein</fullName>
    </submittedName>
</protein>
<gene>
    <name evidence="1" type="ORF">SAMN05660313_02728</name>
</gene>
<name>A0A1K1QK36_9FLAO</name>
<accession>A0A1K1QK36</accession>
<evidence type="ECO:0000313" key="1">
    <source>
        <dbReference type="EMBL" id="SFW60311.1"/>
    </source>
</evidence>
<evidence type="ECO:0000313" key="2">
    <source>
        <dbReference type="Proteomes" id="UP000183257"/>
    </source>
</evidence>
<proteinExistence type="predicted"/>
<dbReference type="AlphaFoldDB" id="A0A1K1QK36"/>
<sequence>MLLGLFVVTGIIAFIAFKTLKIGELKKDVLEQKKLRQYGIVSRAGYHKGNYYLKLEAGNPRSITSKTQSFSSLSIGSEIRFEVFKNSKTFIKIYT</sequence>
<dbReference type="RefSeq" id="WP_072304358.1">
    <property type="nucleotide sequence ID" value="NZ_FPIY01000004.1"/>
</dbReference>
<dbReference type="Proteomes" id="UP000183257">
    <property type="component" value="Unassembled WGS sequence"/>
</dbReference>
<keyword evidence="2" id="KW-1185">Reference proteome</keyword>
<organism evidence="1 2">
    <name type="scientific">Cellulophaga fucicola</name>
    <dbReference type="NCBI Taxonomy" id="76595"/>
    <lineage>
        <taxon>Bacteria</taxon>
        <taxon>Pseudomonadati</taxon>
        <taxon>Bacteroidota</taxon>
        <taxon>Flavobacteriia</taxon>
        <taxon>Flavobacteriales</taxon>
        <taxon>Flavobacteriaceae</taxon>
        <taxon>Cellulophaga</taxon>
    </lineage>
</organism>
<dbReference type="STRING" id="76595.SAMN05660313_02728"/>
<reference evidence="2" key="1">
    <citation type="submission" date="2016-11" db="EMBL/GenBank/DDBJ databases">
        <authorList>
            <person name="Varghese N."/>
            <person name="Submissions S."/>
        </authorList>
    </citation>
    <scope>NUCLEOTIDE SEQUENCE [LARGE SCALE GENOMIC DNA]</scope>
    <source>
        <strain evidence="2">DSM 24786</strain>
    </source>
</reference>